<evidence type="ECO:0000313" key="10">
    <source>
        <dbReference type="Proteomes" id="UP000326837"/>
    </source>
</evidence>
<organism evidence="9 10">
    <name type="scientific">Lacipirellula parvula</name>
    <dbReference type="NCBI Taxonomy" id="2650471"/>
    <lineage>
        <taxon>Bacteria</taxon>
        <taxon>Pseudomonadati</taxon>
        <taxon>Planctomycetota</taxon>
        <taxon>Planctomycetia</taxon>
        <taxon>Pirellulales</taxon>
        <taxon>Lacipirellulaceae</taxon>
        <taxon>Lacipirellula</taxon>
    </lineage>
</organism>
<evidence type="ECO:0000256" key="8">
    <source>
        <dbReference type="RuleBase" id="RU363064"/>
    </source>
</evidence>
<evidence type="ECO:0000256" key="3">
    <source>
        <dbReference type="ARBA" id="ARBA00022448"/>
    </source>
</evidence>
<dbReference type="NCBIfam" id="TIGR00835">
    <property type="entry name" value="agcS"/>
    <property type="match status" value="1"/>
</dbReference>
<feature type="transmembrane region" description="Helical" evidence="8">
    <location>
        <begin position="437"/>
        <end position="458"/>
    </location>
</feature>
<keyword evidence="8" id="KW-0769">Symport</keyword>
<dbReference type="PRINTS" id="PR00175">
    <property type="entry name" value="NAALASMPORT"/>
</dbReference>
<protein>
    <submittedName>
        <fullName evidence="9">Sodium/glycine symporter GlyP</fullName>
    </submittedName>
</protein>
<keyword evidence="3 8" id="KW-0813">Transport</keyword>
<feature type="transmembrane region" description="Helical" evidence="8">
    <location>
        <begin position="325"/>
        <end position="348"/>
    </location>
</feature>
<feature type="transmembrane region" description="Helical" evidence="8">
    <location>
        <begin position="139"/>
        <end position="161"/>
    </location>
</feature>
<gene>
    <name evidence="9" type="ORF">PLANPX_5073</name>
</gene>
<evidence type="ECO:0000256" key="7">
    <source>
        <dbReference type="ARBA" id="ARBA00023136"/>
    </source>
</evidence>
<dbReference type="Pfam" id="PF01235">
    <property type="entry name" value="Na_Ala_symp"/>
    <property type="match status" value="1"/>
</dbReference>
<dbReference type="GO" id="GO:0005886">
    <property type="term" value="C:plasma membrane"/>
    <property type="evidence" value="ECO:0007669"/>
    <property type="project" value="UniProtKB-SubCell"/>
</dbReference>
<dbReference type="AlphaFoldDB" id="A0A5K7XK16"/>
<dbReference type="InterPro" id="IPR001463">
    <property type="entry name" value="Na/Ala_symport"/>
</dbReference>
<dbReference type="EMBL" id="AP021861">
    <property type="protein sequence ID" value="BBO35461.1"/>
    <property type="molecule type" value="Genomic_DNA"/>
</dbReference>
<comment type="similarity">
    <text evidence="2 8">Belongs to the alanine or glycine:cation symporter (AGCS) (TC 2.A.25) family.</text>
</comment>
<dbReference type="KEGG" id="lpav:PLANPX_5073"/>
<feature type="transmembrane region" description="Helical" evidence="8">
    <location>
        <begin position="67"/>
        <end position="89"/>
    </location>
</feature>
<proteinExistence type="inferred from homology"/>
<evidence type="ECO:0000256" key="5">
    <source>
        <dbReference type="ARBA" id="ARBA00022692"/>
    </source>
</evidence>
<evidence type="ECO:0000256" key="6">
    <source>
        <dbReference type="ARBA" id="ARBA00022989"/>
    </source>
</evidence>
<feature type="transmembrane region" description="Helical" evidence="8">
    <location>
        <begin position="232"/>
        <end position="254"/>
    </location>
</feature>
<keyword evidence="10" id="KW-1185">Reference proteome</keyword>
<feature type="transmembrane region" description="Helical" evidence="8">
    <location>
        <begin position="16"/>
        <end position="33"/>
    </location>
</feature>
<evidence type="ECO:0000256" key="1">
    <source>
        <dbReference type="ARBA" id="ARBA00004651"/>
    </source>
</evidence>
<reference evidence="10" key="1">
    <citation type="submission" date="2019-10" db="EMBL/GenBank/DDBJ databases">
        <title>Lacipirellula parvula gen. nov., sp. nov., representing a lineage of planctomycetes widespread in freshwater anoxic habitats, and description of the family Lacipirellulaceae.</title>
        <authorList>
            <person name="Dedysh S.N."/>
            <person name="Kulichevskaya I.S."/>
            <person name="Beletsky A.V."/>
            <person name="Rakitin A.L."/>
            <person name="Mardanov A.V."/>
            <person name="Ivanova A.A."/>
            <person name="Saltykova V.X."/>
            <person name="Rijpstra W.I.C."/>
            <person name="Sinninghe Damste J.S."/>
            <person name="Ravin N.V."/>
        </authorList>
    </citation>
    <scope>NUCLEOTIDE SEQUENCE [LARGE SCALE GENOMIC DNA]</scope>
    <source>
        <strain evidence="10">PX69</strain>
    </source>
</reference>
<dbReference type="Gene3D" id="1.20.1740.10">
    <property type="entry name" value="Amino acid/polyamine transporter I"/>
    <property type="match status" value="1"/>
</dbReference>
<evidence type="ECO:0000313" key="9">
    <source>
        <dbReference type="EMBL" id="BBO35461.1"/>
    </source>
</evidence>
<feature type="transmembrane region" description="Helical" evidence="8">
    <location>
        <begin position="199"/>
        <end position="220"/>
    </location>
</feature>
<evidence type="ECO:0000256" key="2">
    <source>
        <dbReference type="ARBA" id="ARBA00009261"/>
    </source>
</evidence>
<feature type="transmembrane region" description="Helical" evidence="8">
    <location>
        <begin position="266"/>
        <end position="284"/>
    </location>
</feature>
<dbReference type="GO" id="GO:0005283">
    <property type="term" value="F:amino acid:sodium symporter activity"/>
    <property type="evidence" value="ECO:0007669"/>
    <property type="project" value="InterPro"/>
</dbReference>
<keyword evidence="7 8" id="KW-0472">Membrane</keyword>
<feature type="transmembrane region" description="Helical" evidence="8">
    <location>
        <begin position="368"/>
        <end position="391"/>
    </location>
</feature>
<dbReference type="PANTHER" id="PTHR30330:SF3">
    <property type="entry name" value="TRANSCRIPTIONAL REGULATOR, LRP FAMILY"/>
    <property type="match status" value="1"/>
</dbReference>
<sequence length="468" mass="49532">MDSLAESVDKISATMYWPWAICLLFGVAIFFTFRSGFVQVRRIREAFSTMVASQQAGAGGALSPFQAFMMGLGSTIGVGNIAGVAAAIITGGPGALFWIWCYGFFGMAVKFGEAALGLKYRIAKGEQTLAGPMYYLRDGLGSPALAWVYAFVAGIACLLTTPFTQPNSIAIVIDSQFKKAGMDLGTFNVAGADLRTMRLVVGVILAVLAWAVCIGGVKSIGRVLEKLSPFKVGFYLLGGVAVIAINIGNLPAVLHDVFTEAFSLRPIAGATVGGFMGTVMGQALRLGLARGAYANEAGYGTAAVVYGVAKSDRPEQQGLNAVMEVFIITFITSTISALTVLLTGVWKLDGMESSAAVAEAFNTTIPTAGGWMVAFSVLLFGYTALVGWSFYGEQFLEYLFGRRIVMPYRWLYCLLVPIGAVAKVDLVWAWGDILNGAQVFPNLIGIVGLSGIVAKFAFAPKVDNAAKS</sequence>
<evidence type="ECO:0000256" key="4">
    <source>
        <dbReference type="ARBA" id="ARBA00022475"/>
    </source>
</evidence>
<feature type="transmembrane region" description="Helical" evidence="8">
    <location>
        <begin position="411"/>
        <end position="431"/>
    </location>
</feature>
<dbReference type="Proteomes" id="UP000326837">
    <property type="component" value="Chromosome"/>
</dbReference>
<feature type="transmembrane region" description="Helical" evidence="8">
    <location>
        <begin position="95"/>
        <end position="118"/>
    </location>
</feature>
<comment type="subcellular location">
    <subcellularLocation>
        <location evidence="1 8">Cell membrane</location>
        <topology evidence="1 8">Multi-pass membrane protein</topology>
    </subcellularLocation>
</comment>
<keyword evidence="5 8" id="KW-0812">Transmembrane</keyword>
<accession>A0A5K7XK16</accession>
<keyword evidence="6 8" id="KW-1133">Transmembrane helix</keyword>
<keyword evidence="4 8" id="KW-1003">Cell membrane</keyword>
<name>A0A5K7XK16_9BACT</name>
<dbReference type="PANTHER" id="PTHR30330">
    <property type="entry name" value="AGSS FAMILY TRANSPORTER, SODIUM-ALANINE"/>
    <property type="match status" value="1"/>
</dbReference>